<comment type="caution">
    <text evidence="1">The sequence shown here is derived from an EMBL/GenBank/DDBJ whole genome shotgun (WGS) entry which is preliminary data.</text>
</comment>
<organism evidence="1">
    <name type="scientific">marine sediment metagenome</name>
    <dbReference type="NCBI Taxonomy" id="412755"/>
    <lineage>
        <taxon>unclassified sequences</taxon>
        <taxon>metagenomes</taxon>
        <taxon>ecological metagenomes</taxon>
    </lineage>
</organism>
<protein>
    <submittedName>
        <fullName evidence="1">Uncharacterized protein</fullName>
    </submittedName>
</protein>
<evidence type="ECO:0000313" key="1">
    <source>
        <dbReference type="EMBL" id="KKM27865.1"/>
    </source>
</evidence>
<dbReference type="EMBL" id="LAZR01012242">
    <property type="protein sequence ID" value="KKM27865.1"/>
    <property type="molecule type" value="Genomic_DNA"/>
</dbReference>
<proteinExistence type="predicted"/>
<sequence>MKTIFESPAERPAPFDMRRALRARRVGSIWAVEHYDLFGRLKSLEPSIRNIVPDEGLDAYQDIMGNAATQITTWYVVLFESDTTPAAGHTYAVPVYTEVNAAIDEATRPEWVEAASSGGSITNSANKATFTFNATKTAYGAALVGGGSAPTTKGDTAGGGTLLCSVKFGTAKPVVSADVLKITVTLNATDVP</sequence>
<dbReference type="AlphaFoldDB" id="A0A0F9LK74"/>
<reference evidence="1" key="1">
    <citation type="journal article" date="2015" name="Nature">
        <title>Complex archaea that bridge the gap between prokaryotes and eukaryotes.</title>
        <authorList>
            <person name="Spang A."/>
            <person name="Saw J.H."/>
            <person name="Jorgensen S.L."/>
            <person name="Zaremba-Niedzwiedzka K."/>
            <person name="Martijn J."/>
            <person name="Lind A.E."/>
            <person name="van Eijk R."/>
            <person name="Schleper C."/>
            <person name="Guy L."/>
            <person name="Ettema T.J."/>
        </authorList>
    </citation>
    <scope>NUCLEOTIDE SEQUENCE</scope>
</reference>
<accession>A0A0F9LK74</accession>
<name>A0A0F9LK74_9ZZZZ</name>
<gene>
    <name evidence="1" type="ORF">LCGC14_1570420</name>
</gene>